<dbReference type="RefSeq" id="WP_144303041.1">
    <property type="nucleotide sequence ID" value="NZ_QMIE01000008.1"/>
</dbReference>
<dbReference type="Pfam" id="PF07228">
    <property type="entry name" value="SpoIIE"/>
    <property type="match status" value="1"/>
</dbReference>
<dbReference type="InterPro" id="IPR003660">
    <property type="entry name" value="HAMP_dom"/>
</dbReference>
<evidence type="ECO:0000256" key="2">
    <source>
        <dbReference type="SAM" id="Phobius"/>
    </source>
</evidence>
<reference evidence="4 5" key="1">
    <citation type="submission" date="2018-06" db="EMBL/GenBank/DDBJ databases">
        <title>Complete genome of Desulfovibrio indonesiensis P37SLT.</title>
        <authorList>
            <person name="Crispim J.S."/>
            <person name="Vidigal P.M.P."/>
            <person name="Silva L.C.F."/>
            <person name="Laguardia C.N."/>
            <person name="Araujo L.C."/>
            <person name="Dias R.S."/>
            <person name="Sousa M.P."/>
            <person name="Paula S.O."/>
            <person name="Silva C."/>
        </authorList>
    </citation>
    <scope>NUCLEOTIDE SEQUENCE [LARGE SCALE GENOMIC DNA]</scope>
    <source>
        <strain evidence="4 5">P37SLT</strain>
    </source>
</reference>
<dbReference type="AlphaFoldDB" id="A0A7M3MF69"/>
<dbReference type="Gene3D" id="6.10.340.10">
    <property type="match status" value="1"/>
</dbReference>
<dbReference type="InterPro" id="IPR036457">
    <property type="entry name" value="PPM-type-like_dom_sf"/>
</dbReference>
<feature type="domain" description="HAMP" evidence="3">
    <location>
        <begin position="437"/>
        <end position="489"/>
    </location>
</feature>
<dbReference type="GO" id="GO:0007165">
    <property type="term" value="P:signal transduction"/>
    <property type="evidence" value="ECO:0007669"/>
    <property type="project" value="InterPro"/>
</dbReference>
<dbReference type="OrthoDB" id="343514at2"/>
<dbReference type="PANTHER" id="PTHR43156:SF2">
    <property type="entry name" value="STAGE II SPORULATION PROTEIN E"/>
    <property type="match status" value="1"/>
</dbReference>
<evidence type="ECO:0000313" key="5">
    <source>
        <dbReference type="Proteomes" id="UP000448292"/>
    </source>
</evidence>
<dbReference type="CDD" id="cd06225">
    <property type="entry name" value="HAMP"/>
    <property type="match status" value="1"/>
</dbReference>
<feature type="transmembrane region" description="Helical" evidence="2">
    <location>
        <begin position="416"/>
        <end position="435"/>
    </location>
</feature>
<organism evidence="4 5">
    <name type="scientific">Oceanidesulfovibrio indonesiensis</name>
    <dbReference type="NCBI Taxonomy" id="54767"/>
    <lineage>
        <taxon>Bacteria</taxon>
        <taxon>Pseudomonadati</taxon>
        <taxon>Thermodesulfobacteriota</taxon>
        <taxon>Desulfovibrionia</taxon>
        <taxon>Desulfovibrionales</taxon>
        <taxon>Desulfovibrionaceae</taxon>
        <taxon>Oceanidesulfovibrio</taxon>
    </lineage>
</organism>
<dbReference type="SMART" id="SM00331">
    <property type="entry name" value="PP2C_SIG"/>
    <property type="match status" value="1"/>
</dbReference>
<keyword evidence="2" id="KW-0472">Membrane</keyword>
<evidence type="ECO:0000256" key="1">
    <source>
        <dbReference type="ARBA" id="ARBA00022801"/>
    </source>
</evidence>
<keyword evidence="1" id="KW-0378">Hydrolase</keyword>
<gene>
    <name evidence="4" type="ORF">DPQ33_09785</name>
</gene>
<dbReference type="InterPro" id="IPR001932">
    <property type="entry name" value="PPM-type_phosphatase-like_dom"/>
</dbReference>
<sequence>MRIRWKLFLLLLVLSLGPILLLRMNAQQSMREVGEDLALQTRTALVDNVAESLLRLVEDHARLLRRERQLLEAALELQAARIQFFESGQGLQLVPTDQGDSERRPTHEVSHYCAPAENGECVAFGVDDNALVEFPGGWGRWWAGSPKKLDHSLVPVFRETFVEYGEMLMWTLHAQQERGLLLYPAPPPDVFETGDSEGDLSGGMGMMRRGMGRHMQGMHRMWSGIERLLPPPGEGEDATIWHGPMADPMTGRAVFVIVRPLLSAGGEPEGRAAFVVPVSALFHAGVHLPDVSEHMQAYMVSVDGDRLRIEASTAHDAATQSHTGNGHGAWQLAGEQAMYLGSEDSAGTASIARDLAAGSSGISVHPLERRQSIWAYAPVGLSGLHLVLVAPEKDVIAEAEALGEYVGFRIDKQMRATGVILLIALGVIFAISFLLSSSMTRRLKILADQARRLSKGDFEARSGVGGSDEIGELGRVLDDTGPALSERMRIKEALDVAMQVQQSLLPDEPPAFAGFDIAARSDYCDETGGDFYDFVERKGFGPDRLLALVGDVSGHGIPAALLMSSTRAYLRSRAAQPGPVHELVEHVNAQLSRDSHGTGQFVTMLLLELNAESREVHWVRAGHDPALLFDSETGEMTELVGPGVSLGVAEDLEYESRHVVLTVGQVLIVGTDGIWEMRSASGEMYGKSRFREAITRHVHKDAQNMVDAIFEELYAFLGDEPREDDITLLVIKNEFRSETREDTNVRKPATANGDA</sequence>
<dbReference type="GO" id="GO:0016791">
    <property type="term" value="F:phosphatase activity"/>
    <property type="evidence" value="ECO:0007669"/>
    <property type="project" value="TreeGrafter"/>
</dbReference>
<dbReference type="GO" id="GO:0016020">
    <property type="term" value="C:membrane"/>
    <property type="evidence" value="ECO:0007669"/>
    <property type="project" value="InterPro"/>
</dbReference>
<dbReference type="InterPro" id="IPR052016">
    <property type="entry name" value="Bact_Sigma-Reg"/>
</dbReference>
<dbReference type="PANTHER" id="PTHR43156">
    <property type="entry name" value="STAGE II SPORULATION PROTEIN E-RELATED"/>
    <property type="match status" value="1"/>
</dbReference>
<dbReference type="PROSITE" id="PS50885">
    <property type="entry name" value="HAMP"/>
    <property type="match status" value="1"/>
</dbReference>
<comment type="caution">
    <text evidence="4">The sequence shown here is derived from an EMBL/GenBank/DDBJ whole genome shotgun (WGS) entry which is preliminary data.</text>
</comment>
<dbReference type="EMBL" id="QMIE01000008">
    <property type="protein sequence ID" value="TVM17083.1"/>
    <property type="molecule type" value="Genomic_DNA"/>
</dbReference>
<evidence type="ECO:0000313" key="4">
    <source>
        <dbReference type="EMBL" id="TVM17083.1"/>
    </source>
</evidence>
<dbReference type="SUPFAM" id="SSF158472">
    <property type="entry name" value="HAMP domain-like"/>
    <property type="match status" value="1"/>
</dbReference>
<name>A0A7M3MF69_9BACT</name>
<keyword evidence="2" id="KW-1133">Transmembrane helix</keyword>
<evidence type="ECO:0000259" key="3">
    <source>
        <dbReference type="PROSITE" id="PS50885"/>
    </source>
</evidence>
<keyword evidence="2" id="KW-0812">Transmembrane</keyword>
<accession>A0A7M3MF69</accession>
<dbReference type="Gene3D" id="3.60.40.10">
    <property type="entry name" value="PPM-type phosphatase domain"/>
    <property type="match status" value="1"/>
</dbReference>
<proteinExistence type="predicted"/>
<dbReference type="Pfam" id="PF00672">
    <property type="entry name" value="HAMP"/>
    <property type="match status" value="1"/>
</dbReference>
<dbReference type="SMART" id="SM00304">
    <property type="entry name" value="HAMP"/>
    <property type="match status" value="1"/>
</dbReference>
<protein>
    <recommendedName>
        <fullName evidence="3">HAMP domain-containing protein</fullName>
    </recommendedName>
</protein>
<dbReference type="Proteomes" id="UP000448292">
    <property type="component" value="Unassembled WGS sequence"/>
</dbReference>
<dbReference type="SUPFAM" id="SSF81606">
    <property type="entry name" value="PP2C-like"/>
    <property type="match status" value="1"/>
</dbReference>
<keyword evidence="5" id="KW-1185">Reference proteome</keyword>